<dbReference type="PANTHER" id="PTHR12341">
    <property type="entry name" value="5'-&gt;3' EXORIBONUCLEASE"/>
    <property type="match status" value="1"/>
</dbReference>
<keyword evidence="3" id="KW-0269">Exonuclease</keyword>
<dbReference type="PANTHER" id="PTHR12341:SF7">
    <property type="entry name" value="5'-3' EXORIBONUCLEASE 1"/>
    <property type="match status" value="1"/>
</dbReference>
<accession>A0A699ZN34</accession>
<evidence type="ECO:0000256" key="1">
    <source>
        <dbReference type="ARBA" id="ARBA00038299"/>
    </source>
</evidence>
<evidence type="ECO:0000259" key="2">
    <source>
        <dbReference type="Pfam" id="PF03159"/>
    </source>
</evidence>
<feature type="non-terminal residue" evidence="3">
    <location>
        <position position="1"/>
    </location>
</feature>
<dbReference type="EMBL" id="BLLF01001750">
    <property type="protein sequence ID" value="GFH21039.1"/>
    <property type="molecule type" value="Genomic_DNA"/>
</dbReference>
<keyword evidence="3" id="KW-0540">Nuclease</keyword>
<dbReference type="GO" id="GO:0005634">
    <property type="term" value="C:nucleus"/>
    <property type="evidence" value="ECO:0007669"/>
    <property type="project" value="TreeGrafter"/>
</dbReference>
<dbReference type="GO" id="GO:0000956">
    <property type="term" value="P:nuclear-transcribed mRNA catabolic process"/>
    <property type="evidence" value="ECO:0007669"/>
    <property type="project" value="TreeGrafter"/>
</dbReference>
<evidence type="ECO:0000313" key="4">
    <source>
        <dbReference type="Proteomes" id="UP000485058"/>
    </source>
</evidence>
<proteinExistence type="inferred from homology"/>
<dbReference type="Pfam" id="PF03159">
    <property type="entry name" value="XRN_N"/>
    <property type="match status" value="1"/>
</dbReference>
<comment type="caution">
    <text evidence="3">The sequence shown here is derived from an EMBL/GenBank/DDBJ whole genome shotgun (WGS) entry which is preliminary data.</text>
</comment>
<protein>
    <submittedName>
        <fullName evidence="3">Single-stranded RNA 5'-&gt;3' exonuclease</fullName>
    </submittedName>
</protein>
<comment type="similarity">
    <text evidence="1">Belongs to the 5'-3' exonuclease family.</text>
</comment>
<organism evidence="3 4">
    <name type="scientific">Haematococcus lacustris</name>
    <name type="common">Green alga</name>
    <name type="synonym">Haematococcus pluvialis</name>
    <dbReference type="NCBI Taxonomy" id="44745"/>
    <lineage>
        <taxon>Eukaryota</taxon>
        <taxon>Viridiplantae</taxon>
        <taxon>Chlorophyta</taxon>
        <taxon>core chlorophytes</taxon>
        <taxon>Chlorophyceae</taxon>
        <taxon>CS clade</taxon>
        <taxon>Chlamydomonadales</taxon>
        <taxon>Haematococcaceae</taxon>
        <taxon>Haematococcus</taxon>
    </lineage>
</organism>
<feature type="non-terminal residue" evidence="3">
    <location>
        <position position="109"/>
    </location>
</feature>
<name>A0A699ZN34_HAELA</name>
<feature type="domain" description="Xrn1 N-terminal" evidence="2">
    <location>
        <begin position="1"/>
        <end position="108"/>
    </location>
</feature>
<dbReference type="Proteomes" id="UP000485058">
    <property type="component" value="Unassembled WGS sequence"/>
</dbReference>
<dbReference type="GO" id="GO:0004534">
    <property type="term" value="F:5'-3' RNA exonuclease activity"/>
    <property type="evidence" value="ECO:0007669"/>
    <property type="project" value="TreeGrafter"/>
</dbReference>
<reference evidence="3 4" key="1">
    <citation type="submission" date="2020-02" db="EMBL/GenBank/DDBJ databases">
        <title>Draft genome sequence of Haematococcus lacustris strain NIES-144.</title>
        <authorList>
            <person name="Morimoto D."/>
            <person name="Nakagawa S."/>
            <person name="Yoshida T."/>
            <person name="Sawayama S."/>
        </authorList>
    </citation>
    <scope>NUCLEOTIDE SEQUENCE [LARGE SCALE GENOMIC DNA]</scope>
    <source>
        <strain evidence="3 4">NIES-144</strain>
    </source>
</reference>
<evidence type="ECO:0000313" key="3">
    <source>
        <dbReference type="EMBL" id="GFH21039.1"/>
    </source>
</evidence>
<gene>
    <name evidence="3" type="ORF">HaLaN_18265</name>
</gene>
<dbReference type="AlphaFoldDB" id="A0A699ZN34"/>
<dbReference type="InterPro" id="IPR004859">
    <property type="entry name" value="Xrn1_N"/>
</dbReference>
<keyword evidence="3" id="KW-0378">Hydrolase</keyword>
<keyword evidence="4" id="KW-1185">Reference proteome</keyword>
<dbReference type="Gene3D" id="3.40.50.12390">
    <property type="match status" value="1"/>
</dbReference>
<dbReference type="GO" id="GO:0003723">
    <property type="term" value="F:RNA binding"/>
    <property type="evidence" value="ECO:0007669"/>
    <property type="project" value="TreeGrafter"/>
</dbReference>
<sequence>MGIPKFYRWLSERYPLLNQKVTATEGPPEIDNLYLDMNGIIHNCTHANQREVKLGEDDMMLRIFDYIDKLIQIIKPQKLLFMAIDGCAPRAKMNQQRSRRFKSAKEAEE</sequence>
<dbReference type="InterPro" id="IPR027073">
    <property type="entry name" value="5_3_exoribonuclease"/>
</dbReference>